<dbReference type="RefSeq" id="WP_089525037.1">
    <property type="nucleotide sequence ID" value="NZ_NMUQ01000002.1"/>
</dbReference>
<reference evidence="4 5" key="1">
    <citation type="submission" date="2017-07" db="EMBL/GenBank/DDBJ databases">
        <title>Paenibacillus herberti R33 genome sequencing and assembly.</title>
        <authorList>
            <person name="Su W."/>
        </authorList>
    </citation>
    <scope>NUCLEOTIDE SEQUENCE [LARGE SCALE GENOMIC DNA]</scope>
    <source>
        <strain evidence="4 5">R33</strain>
    </source>
</reference>
<dbReference type="Proteomes" id="UP000215145">
    <property type="component" value="Unassembled WGS sequence"/>
</dbReference>
<dbReference type="AlphaFoldDB" id="A0A229NWS5"/>
<evidence type="ECO:0000313" key="4">
    <source>
        <dbReference type="EMBL" id="OXM14215.1"/>
    </source>
</evidence>
<dbReference type="GO" id="GO:0009103">
    <property type="term" value="P:lipopolysaccharide biosynthetic process"/>
    <property type="evidence" value="ECO:0007669"/>
    <property type="project" value="TreeGrafter"/>
</dbReference>
<evidence type="ECO:0008006" key="6">
    <source>
        <dbReference type="Google" id="ProtNLM"/>
    </source>
</evidence>
<dbReference type="PANTHER" id="PTHR46401">
    <property type="entry name" value="GLYCOSYLTRANSFERASE WBBK-RELATED"/>
    <property type="match status" value="1"/>
</dbReference>
<keyword evidence="1" id="KW-0808">Transferase</keyword>
<dbReference type="PANTHER" id="PTHR46401:SF2">
    <property type="entry name" value="GLYCOSYLTRANSFERASE WBBK-RELATED"/>
    <property type="match status" value="1"/>
</dbReference>
<dbReference type="CDD" id="cd03809">
    <property type="entry name" value="GT4_MtfB-like"/>
    <property type="match status" value="1"/>
</dbReference>
<keyword evidence="5" id="KW-1185">Reference proteome</keyword>
<feature type="domain" description="Glycosyl transferase family 1" evidence="2">
    <location>
        <begin position="219"/>
        <end position="372"/>
    </location>
</feature>
<accession>A0A229NWS5</accession>
<dbReference type="CDD" id="cd03801">
    <property type="entry name" value="GT4_PimA-like"/>
    <property type="match status" value="1"/>
</dbReference>
<dbReference type="Pfam" id="PF00534">
    <property type="entry name" value="Glycos_transf_1"/>
    <property type="match status" value="2"/>
</dbReference>
<feature type="domain" description="Glycosyltransferase subfamily 4-like N-terminal" evidence="3">
    <location>
        <begin position="89"/>
        <end position="192"/>
    </location>
</feature>
<protein>
    <recommendedName>
        <fullName evidence="6">Glycosyl transferase family 1</fullName>
    </recommendedName>
</protein>
<evidence type="ECO:0000259" key="2">
    <source>
        <dbReference type="Pfam" id="PF00534"/>
    </source>
</evidence>
<proteinExistence type="predicted"/>
<sequence length="843" mass="97005">MNIAIDVLAILGEGSKNRGIGNYTTSQLKKMFELDKKNNYYLINFYEDISLKKLLDYSDNVKELYFYTTGIAQIRSEENFKGVLKDITRKIIHDYKIDVFYVTSPFDGAMFYEQSWFEGITSIVTLYDIIPYLFRERYLVDQSSKNEYMKCIEELTKYDRILSISQSAKDDLVGHFNVNPDKIDVIYAGVDERYKVLPQQELEEARKEFVQLYGITSDFIMCTGGDDERKNIGGLIEAYSCLPPNLISQYQLVIACKLSSVSEKRYYELAEKKKVKGRVILTNFVPDQHLIQLYNLATAVAFPSKYEGFGLPVIEGMACETPVLTSNNSSLGEIAEGAAILVDPFNLMDITRGLLELLENANRQELIKNGSERVKRFSWQAVSGKTIEIIGSTLSKPINNSSTMKKRLAFFTPLPPLQSGISDYSYDLLNELSSDFDISVFIDGTYQAVEFDQSKQISVLHHQEFLRLSESFDEIIYQMGNSEYHIYMINYIKRYKGILVLHDYNLHLLFNFISSQEKSLSLYADMMMEDYDSSFVKMYLDDVKHGRSTRKIYELPLNGYVSNYAKKIIVHSDYAKRQLLEKNFNYQVKKIQSLVIHTPIRDKAVAKEKLGIKSDQVIIAAFGHIHETKRSIPLIQAFQQLAKEHYNVHLYLVGKLTQELEKPIKALLKESSLKQRVKITGYTNSEDYEKYIEASDICVNLRFPYNGETSGSLMRILSKGKCSIVSALGSFDEIPDDCCVKIESAEKLGPIKEVEAITEKLNLLLSHPEMIQDIERNARKYSEQYLDIQKVANEYKDFIGNNYRSNLTEKTIKSIYDHINRNQWTQGVDFYKLTKTIAYSKSY</sequence>
<dbReference type="OrthoDB" id="9797829at2"/>
<feature type="domain" description="Glycosyl transferase family 1" evidence="2">
    <location>
        <begin position="605"/>
        <end position="780"/>
    </location>
</feature>
<evidence type="ECO:0000259" key="3">
    <source>
        <dbReference type="Pfam" id="PF13439"/>
    </source>
</evidence>
<organism evidence="4 5">
    <name type="scientific">Paenibacillus herberti</name>
    <dbReference type="NCBI Taxonomy" id="1619309"/>
    <lineage>
        <taxon>Bacteria</taxon>
        <taxon>Bacillati</taxon>
        <taxon>Bacillota</taxon>
        <taxon>Bacilli</taxon>
        <taxon>Bacillales</taxon>
        <taxon>Paenibacillaceae</taxon>
        <taxon>Paenibacillus</taxon>
    </lineage>
</organism>
<dbReference type="EMBL" id="NMUQ01000002">
    <property type="protein sequence ID" value="OXM14215.1"/>
    <property type="molecule type" value="Genomic_DNA"/>
</dbReference>
<comment type="caution">
    <text evidence="4">The sequence shown here is derived from an EMBL/GenBank/DDBJ whole genome shotgun (WGS) entry which is preliminary data.</text>
</comment>
<dbReference type="Pfam" id="PF13439">
    <property type="entry name" value="Glyco_transf_4"/>
    <property type="match status" value="1"/>
</dbReference>
<dbReference type="InterPro" id="IPR001296">
    <property type="entry name" value="Glyco_trans_1"/>
</dbReference>
<gene>
    <name evidence="4" type="ORF">CGZ75_14730</name>
</gene>
<evidence type="ECO:0000313" key="5">
    <source>
        <dbReference type="Proteomes" id="UP000215145"/>
    </source>
</evidence>
<dbReference type="SUPFAM" id="SSF53756">
    <property type="entry name" value="UDP-Glycosyltransferase/glycogen phosphorylase"/>
    <property type="match status" value="2"/>
</dbReference>
<evidence type="ECO:0000256" key="1">
    <source>
        <dbReference type="ARBA" id="ARBA00022679"/>
    </source>
</evidence>
<name>A0A229NWS5_9BACL</name>
<dbReference type="InterPro" id="IPR028098">
    <property type="entry name" value="Glyco_trans_4-like_N"/>
</dbReference>
<dbReference type="Gene3D" id="3.40.50.2000">
    <property type="entry name" value="Glycogen Phosphorylase B"/>
    <property type="match status" value="3"/>
</dbReference>
<dbReference type="GO" id="GO:0016757">
    <property type="term" value="F:glycosyltransferase activity"/>
    <property type="evidence" value="ECO:0007669"/>
    <property type="project" value="InterPro"/>
</dbReference>